<evidence type="ECO:0000259" key="3">
    <source>
        <dbReference type="Pfam" id="PF16344"/>
    </source>
</evidence>
<keyword evidence="5" id="KW-1185">Reference proteome</keyword>
<dbReference type="InterPro" id="IPR032508">
    <property type="entry name" value="FecR_C"/>
</dbReference>
<dbReference type="PANTHER" id="PTHR30273">
    <property type="entry name" value="PERIPLASMIC SIGNAL SENSOR AND SIGMA FACTOR ACTIVATOR FECR-RELATED"/>
    <property type="match status" value="1"/>
</dbReference>
<feature type="transmembrane region" description="Helical" evidence="1">
    <location>
        <begin position="93"/>
        <end position="114"/>
    </location>
</feature>
<dbReference type="EMBL" id="JACHYB010000002">
    <property type="protein sequence ID" value="MBB3188662.1"/>
    <property type="molecule type" value="Genomic_DNA"/>
</dbReference>
<comment type="caution">
    <text evidence="4">The sequence shown here is derived from an EMBL/GenBank/DDBJ whole genome shotgun (WGS) entry which is preliminary data.</text>
</comment>
<evidence type="ECO:0000259" key="2">
    <source>
        <dbReference type="Pfam" id="PF04773"/>
    </source>
</evidence>
<keyword evidence="1" id="KW-0472">Membrane</keyword>
<feature type="domain" description="Protein FecR C-terminal" evidence="3">
    <location>
        <begin position="267"/>
        <end position="336"/>
    </location>
</feature>
<name>A0A7W5DTA2_9PORP</name>
<dbReference type="AlphaFoldDB" id="A0A7W5DTA2"/>
<reference evidence="4 5" key="1">
    <citation type="submission" date="2020-08" db="EMBL/GenBank/DDBJ databases">
        <title>Genomic Encyclopedia of Type Strains, Phase IV (KMG-IV): sequencing the most valuable type-strain genomes for metagenomic binning, comparative biology and taxonomic classification.</title>
        <authorList>
            <person name="Goeker M."/>
        </authorList>
    </citation>
    <scope>NUCLEOTIDE SEQUENCE [LARGE SCALE GENOMIC DNA]</scope>
    <source>
        <strain evidence="4 5">DSM 27471</strain>
    </source>
</reference>
<dbReference type="Gene3D" id="2.60.120.1440">
    <property type="match status" value="1"/>
</dbReference>
<feature type="domain" description="FecR protein" evidence="2">
    <location>
        <begin position="132"/>
        <end position="221"/>
    </location>
</feature>
<dbReference type="Proteomes" id="UP000544222">
    <property type="component" value="Unassembled WGS sequence"/>
</dbReference>
<evidence type="ECO:0000256" key="1">
    <source>
        <dbReference type="SAM" id="Phobius"/>
    </source>
</evidence>
<dbReference type="InterPro" id="IPR012373">
    <property type="entry name" value="Ferrdict_sens_TM"/>
</dbReference>
<dbReference type="Pfam" id="PF04773">
    <property type="entry name" value="FecR"/>
    <property type="match status" value="1"/>
</dbReference>
<proteinExistence type="predicted"/>
<gene>
    <name evidence="4" type="ORF">FHX64_002860</name>
</gene>
<dbReference type="GO" id="GO:0016989">
    <property type="term" value="F:sigma factor antagonist activity"/>
    <property type="evidence" value="ECO:0007669"/>
    <property type="project" value="TreeGrafter"/>
</dbReference>
<organism evidence="4 5">
    <name type="scientific">Microbacter margulisiae</name>
    <dbReference type="NCBI Taxonomy" id="1350067"/>
    <lineage>
        <taxon>Bacteria</taxon>
        <taxon>Pseudomonadati</taxon>
        <taxon>Bacteroidota</taxon>
        <taxon>Bacteroidia</taxon>
        <taxon>Bacteroidales</taxon>
        <taxon>Porphyromonadaceae</taxon>
        <taxon>Microbacter</taxon>
    </lineage>
</organism>
<dbReference type="PANTHER" id="PTHR30273:SF2">
    <property type="entry name" value="PROTEIN FECR"/>
    <property type="match status" value="1"/>
</dbReference>
<evidence type="ECO:0000313" key="5">
    <source>
        <dbReference type="Proteomes" id="UP000544222"/>
    </source>
</evidence>
<keyword evidence="1" id="KW-1133">Transmembrane helix</keyword>
<dbReference type="InterPro" id="IPR006860">
    <property type="entry name" value="FecR"/>
</dbReference>
<dbReference type="RefSeq" id="WP_183414398.1">
    <property type="nucleotide sequence ID" value="NZ_JACHYB010000002.1"/>
</dbReference>
<dbReference type="PIRSF" id="PIRSF018266">
    <property type="entry name" value="FecR"/>
    <property type="match status" value="1"/>
</dbReference>
<dbReference type="FunFam" id="2.60.120.1440:FF:000001">
    <property type="entry name" value="Putative anti-sigma factor"/>
    <property type="match status" value="1"/>
</dbReference>
<sequence length="338" mass="39192">MNQTFENDERIDDLIVDYLSHQCTVGDERELQAWLALSEGNRRYFIEIQDIWNSSGIDDKSFFNKDAAYRRFKERIVWAQRAEKRQNYHHISILLRVAVAVLVFVTGSLSYYAINSYLIQHNTKQYAIYVPYGAKTRVVLPDHSVVWLNAGSTLQYGQNFGQKSRQVALVGEGYFEIAHNPAMPFTVKANEASIRDLGTKFDVKAYPEDSHLSVTLLRGSIQLTTIYHPEHPLLLKPNELAVIDKRNKGIEIKRVDASEAAAWTEGKIVFDEEYFGQIIRRLERDYNVVIDIRDPQLYHLRFYGDFSQAQSIQEILNVMTANKEFHYTMAQNHITIYQ</sequence>
<accession>A0A7W5DTA2</accession>
<keyword evidence="1" id="KW-0812">Transmembrane</keyword>
<dbReference type="Pfam" id="PF16344">
    <property type="entry name" value="FecR_C"/>
    <property type="match status" value="1"/>
</dbReference>
<protein>
    <submittedName>
        <fullName evidence="4">Ferric-dicitrate binding protein FerR (Iron transport regulator)</fullName>
    </submittedName>
</protein>
<dbReference type="Gene3D" id="3.55.50.30">
    <property type="match status" value="1"/>
</dbReference>
<evidence type="ECO:0000313" key="4">
    <source>
        <dbReference type="EMBL" id="MBB3188662.1"/>
    </source>
</evidence>